<organism evidence="2 3">
    <name type="scientific">Botryobasidium botryosum (strain FD-172 SS1)</name>
    <dbReference type="NCBI Taxonomy" id="930990"/>
    <lineage>
        <taxon>Eukaryota</taxon>
        <taxon>Fungi</taxon>
        <taxon>Dikarya</taxon>
        <taxon>Basidiomycota</taxon>
        <taxon>Agaricomycotina</taxon>
        <taxon>Agaricomycetes</taxon>
        <taxon>Cantharellales</taxon>
        <taxon>Botryobasidiaceae</taxon>
        <taxon>Botryobasidium</taxon>
    </lineage>
</organism>
<dbReference type="Proteomes" id="UP000027195">
    <property type="component" value="Unassembled WGS sequence"/>
</dbReference>
<name>A0A067MNG1_BOTB1</name>
<dbReference type="InParanoid" id="A0A067MNG1"/>
<reference evidence="3" key="1">
    <citation type="journal article" date="2014" name="Proc. Natl. Acad. Sci. U.S.A.">
        <title>Extensive sampling of basidiomycete genomes demonstrates inadequacy of the white-rot/brown-rot paradigm for wood decay fungi.</title>
        <authorList>
            <person name="Riley R."/>
            <person name="Salamov A.A."/>
            <person name="Brown D.W."/>
            <person name="Nagy L.G."/>
            <person name="Floudas D."/>
            <person name="Held B.W."/>
            <person name="Levasseur A."/>
            <person name="Lombard V."/>
            <person name="Morin E."/>
            <person name="Otillar R."/>
            <person name="Lindquist E.A."/>
            <person name="Sun H."/>
            <person name="LaButti K.M."/>
            <person name="Schmutz J."/>
            <person name="Jabbour D."/>
            <person name="Luo H."/>
            <person name="Baker S.E."/>
            <person name="Pisabarro A.G."/>
            <person name="Walton J.D."/>
            <person name="Blanchette R.A."/>
            <person name="Henrissat B."/>
            <person name="Martin F."/>
            <person name="Cullen D."/>
            <person name="Hibbett D.S."/>
            <person name="Grigoriev I.V."/>
        </authorList>
    </citation>
    <scope>NUCLEOTIDE SEQUENCE [LARGE SCALE GENOMIC DNA]</scope>
    <source>
        <strain evidence="3">FD-172 SS1</strain>
    </source>
</reference>
<dbReference type="EMBL" id="KL198045">
    <property type="protein sequence ID" value="KDQ13121.1"/>
    <property type="molecule type" value="Genomic_DNA"/>
</dbReference>
<protein>
    <submittedName>
        <fullName evidence="2">Uncharacterized protein</fullName>
    </submittedName>
</protein>
<dbReference type="AlphaFoldDB" id="A0A067MNG1"/>
<dbReference type="OrthoDB" id="434258at2759"/>
<evidence type="ECO:0000256" key="1">
    <source>
        <dbReference type="SAM" id="MobiDB-lite"/>
    </source>
</evidence>
<dbReference type="HOGENOM" id="CLU_1049686_0_0_1"/>
<accession>A0A067MNG1</accession>
<feature type="region of interest" description="Disordered" evidence="1">
    <location>
        <begin position="1"/>
        <end position="137"/>
    </location>
</feature>
<gene>
    <name evidence="2" type="ORF">BOTBODRAFT_56202</name>
</gene>
<feature type="compositionally biased region" description="Low complexity" evidence="1">
    <location>
        <begin position="93"/>
        <end position="115"/>
    </location>
</feature>
<dbReference type="STRING" id="930990.A0A067MNG1"/>
<feature type="compositionally biased region" description="Pro residues" evidence="1">
    <location>
        <begin position="62"/>
        <end position="72"/>
    </location>
</feature>
<evidence type="ECO:0000313" key="3">
    <source>
        <dbReference type="Proteomes" id="UP000027195"/>
    </source>
</evidence>
<proteinExistence type="predicted"/>
<evidence type="ECO:0000313" key="2">
    <source>
        <dbReference type="EMBL" id="KDQ13121.1"/>
    </source>
</evidence>
<sequence>MRLPRKGVGGVRGLSSYVQALGPPRGTPLLIKNPTPTTLQPSPAVVDAAPPPPCPMSDHLPPSSPPSSSPPDPPRRRRRADSFSLPNPPPTPSSSISTPQPSSPALSQSAAQADPAPGPPVEALQSLQPPPEAESTGEDGWIQIDAEEAAADMPGLQDMYFDDEGLSTLEKIYLFSRSHAVFHRVFISRALPSYLPEVTPSDAVEYVLPLLNALGTDPEDAVKEAFVAELVPIIWWFLNVEWPSSLFPPSTSSKPFLTVLIRTVR</sequence>
<keyword evidence="3" id="KW-1185">Reference proteome</keyword>